<evidence type="ECO:0000313" key="9">
    <source>
        <dbReference type="EMBL" id="OEV32602.1"/>
    </source>
</evidence>
<dbReference type="Pfam" id="PF00180">
    <property type="entry name" value="Iso_dh"/>
    <property type="match status" value="1"/>
</dbReference>
<evidence type="ECO:0000313" key="10">
    <source>
        <dbReference type="Proteomes" id="UP000037395"/>
    </source>
</evidence>
<keyword evidence="3" id="KW-0479">Metal-binding</keyword>
<evidence type="ECO:0000259" key="7">
    <source>
        <dbReference type="SMART" id="SM01329"/>
    </source>
</evidence>
<dbReference type="EMBL" id="JPRF03000087">
    <property type="protein sequence ID" value="OEV32602.1"/>
    <property type="molecule type" value="Genomic_DNA"/>
</dbReference>
<dbReference type="AlphaFoldDB" id="A0A1E7MVZ3"/>
<keyword evidence="6" id="KW-0464">Manganese</keyword>
<accession>A0A1E7MVZ3</accession>
<dbReference type="EMBL" id="BMUB01000007">
    <property type="protein sequence ID" value="GGU79750.1"/>
    <property type="molecule type" value="Genomic_DNA"/>
</dbReference>
<proteinExistence type="predicted"/>
<dbReference type="GeneID" id="97486516"/>
<reference evidence="9 10" key="2">
    <citation type="submission" date="2014-07" db="EMBL/GenBank/DDBJ databases">
        <authorList>
            <person name="Zhang J.E."/>
            <person name="Yang H."/>
            <person name="Guo J."/>
            <person name="Deng Z."/>
            <person name="Luo H."/>
            <person name="Luo M."/>
            <person name="Zhao B."/>
        </authorList>
    </citation>
    <scope>NUCLEOTIDE SEQUENCE [LARGE SCALE GENOMIC DNA]</scope>
    <source>
        <strain evidence="9">ATCC 10762</strain>
        <strain evidence="10">ATCC 10762 / DSM 40127 / CCM 3239 / JCM 4008 / LMG 5968 / NBRC 12843 / NCIMB 8234 / A-377</strain>
    </source>
</reference>
<reference evidence="10" key="3">
    <citation type="submission" date="2016-08" db="EMBL/GenBank/DDBJ databases">
        <title>Sequencing, assembly and comparative genomics of S. aureofaciens ATCC 10762.</title>
        <authorList>
            <person name="Gradnigo J.S."/>
            <person name="Johnson N."/>
            <person name="Somerville G.A."/>
        </authorList>
    </citation>
    <scope>NUCLEOTIDE SEQUENCE [LARGE SCALE GENOMIC DNA]</scope>
    <source>
        <strain evidence="10">ATCC 10762 / DSM 40127 / CCM 3239 / JCM 4008 / LMG 5968 / NBRC 12843 / NCIMB 8234 / A-377</strain>
    </source>
</reference>
<dbReference type="InterPro" id="IPR024084">
    <property type="entry name" value="IsoPropMal-DH-like_dom"/>
</dbReference>
<dbReference type="SMART" id="SM01329">
    <property type="entry name" value="Iso_dh"/>
    <property type="match status" value="1"/>
</dbReference>
<evidence type="ECO:0000256" key="3">
    <source>
        <dbReference type="ARBA" id="ARBA00022723"/>
    </source>
</evidence>
<keyword evidence="10" id="KW-1185">Reference proteome</keyword>
<comment type="caution">
    <text evidence="9">The sequence shown here is derived from an EMBL/GenBank/DDBJ whole genome shotgun (WGS) entry which is preliminary data.</text>
</comment>
<organism evidence="9 10">
    <name type="scientific">Kitasatospora aureofaciens</name>
    <name type="common">Streptomyces aureofaciens</name>
    <dbReference type="NCBI Taxonomy" id="1894"/>
    <lineage>
        <taxon>Bacteria</taxon>
        <taxon>Bacillati</taxon>
        <taxon>Actinomycetota</taxon>
        <taxon>Actinomycetes</taxon>
        <taxon>Kitasatosporales</taxon>
        <taxon>Streptomycetaceae</taxon>
        <taxon>Kitasatospora</taxon>
    </lineage>
</organism>
<keyword evidence="5" id="KW-0520">NAD</keyword>
<sequence length="348" mass="37569">MQTEQNTQKIIVIPGDGIGPEVTEEAVLTLQALGAGLEFTFLDRINADRYLRDGVALTDGELEEVRTAGTVLFGAVGDPRVTNPDYARGVLLRLRTDLDLYVNYRPAVLLDERLSPLRDESRRGIDCVVVRENTEGLYTGVGGSLRTGTPDEVTVDQETNTHLGVSRIVEYAYGVARRSVCMVDKSNAVRFGGQLWQRVWRETRDRHPELDSSHLYVDVAAMKLVKDPASFDVIVTNNSYGDILSDLTAELAGGLGTAASANINPVTGMGLYEPVHGSAPDIVGKGLANPAGAVLSAALLLRDRGLKSEAEALERAVRRTVAERRCTPDLGGTLNTRQAGEAIRAALD</sequence>
<evidence type="ECO:0000313" key="8">
    <source>
        <dbReference type="EMBL" id="GGU79750.1"/>
    </source>
</evidence>
<dbReference type="Proteomes" id="UP000610124">
    <property type="component" value="Unassembled WGS sequence"/>
</dbReference>
<evidence type="ECO:0000256" key="4">
    <source>
        <dbReference type="ARBA" id="ARBA00023002"/>
    </source>
</evidence>
<gene>
    <name evidence="8" type="ORF">GCM10010502_34510</name>
    <name evidence="9" type="ORF">HS99_0015100</name>
</gene>
<evidence type="ECO:0000256" key="6">
    <source>
        <dbReference type="ARBA" id="ARBA00023211"/>
    </source>
</evidence>
<evidence type="ECO:0000256" key="5">
    <source>
        <dbReference type="ARBA" id="ARBA00023027"/>
    </source>
</evidence>
<dbReference type="GO" id="GO:0046872">
    <property type="term" value="F:metal ion binding"/>
    <property type="evidence" value="ECO:0007669"/>
    <property type="project" value="UniProtKB-KW"/>
</dbReference>
<dbReference type="RefSeq" id="WP_030553359.1">
    <property type="nucleotide sequence ID" value="NZ_BMUB01000007.1"/>
</dbReference>
<dbReference type="Proteomes" id="UP000037395">
    <property type="component" value="Unassembled WGS sequence"/>
</dbReference>
<evidence type="ECO:0000256" key="1">
    <source>
        <dbReference type="ARBA" id="ARBA00001936"/>
    </source>
</evidence>
<evidence type="ECO:0000256" key="2">
    <source>
        <dbReference type="ARBA" id="ARBA00001946"/>
    </source>
</evidence>
<reference evidence="9" key="4">
    <citation type="submission" date="2016-08" db="EMBL/GenBank/DDBJ databases">
        <title>Sequencing, Assembly and Comparative Genomics of S. aureofaciens ATCC 10762.</title>
        <authorList>
            <person name="Gradnigo J.S."/>
            <person name="Johnson N."/>
            <person name="Somerville G.A."/>
        </authorList>
    </citation>
    <scope>NUCLEOTIDE SEQUENCE [LARGE SCALE GENOMIC DNA]</scope>
    <source>
        <strain evidence="9">ATCC 10762</strain>
    </source>
</reference>
<reference evidence="8" key="5">
    <citation type="submission" date="2020-09" db="EMBL/GenBank/DDBJ databases">
        <authorList>
            <person name="Sun Q."/>
            <person name="Ohkuma M."/>
        </authorList>
    </citation>
    <scope>NUCLEOTIDE SEQUENCE</scope>
    <source>
        <strain evidence="8">JCM 4434</strain>
    </source>
</reference>
<feature type="domain" description="Isopropylmalate dehydrogenase-like" evidence="7">
    <location>
        <begin position="9"/>
        <end position="343"/>
    </location>
</feature>
<dbReference type="Gene3D" id="3.40.718.10">
    <property type="entry name" value="Isopropylmalate Dehydrogenase"/>
    <property type="match status" value="1"/>
</dbReference>
<name>A0A1E7MVZ3_KITAU</name>
<dbReference type="GO" id="GO:0016491">
    <property type="term" value="F:oxidoreductase activity"/>
    <property type="evidence" value="ECO:0007669"/>
    <property type="project" value="UniProtKB-KW"/>
</dbReference>
<dbReference type="PANTHER" id="PTHR43275">
    <property type="entry name" value="D-MALATE DEHYDROGENASE [DECARBOXYLATING]"/>
    <property type="match status" value="1"/>
</dbReference>
<keyword evidence="4" id="KW-0560">Oxidoreductase</keyword>
<accession>A0A8H9LQW7</accession>
<comment type="cofactor">
    <cofactor evidence="1">
        <name>Mn(2+)</name>
        <dbReference type="ChEBI" id="CHEBI:29035"/>
    </cofactor>
</comment>
<dbReference type="InterPro" id="IPR050501">
    <property type="entry name" value="ICDH/IPMDH"/>
</dbReference>
<dbReference type="PANTHER" id="PTHR43275:SF1">
    <property type="entry name" value="D-MALATE DEHYDROGENASE [DECARBOXYLATING]"/>
    <property type="match status" value="1"/>
</dbReference>
<comment type="cofactor">
    <cofactor evidence="2">
        <name>Mg(2+)</name>
        <dbReference type="ChEBI" id="CHEBI:18420"/>
    </cofactor>
</comment>
<dbReference type="SUPFAM" id="SSF53659">
    <property type="entry name" value="Isocitrate/Isopropylmalate dehydrogenase-like"/>
    <property type="match status" value="1"/>
</dbReference>
<protein>
    <submittedName>
        <fullName evidence="8 9">Dehydrogenase</fullName>
    </submittedName>
</protein>
<reference evidence="8" key="1">
    <citation type="journal article" date="2014" name="Int. J. Syst. Evol. Microbiol.">
        <title>Complete genome sequence of Corynebacterium casei LMG S-19264T (=DSM 44701T), isolated from a smear-ripened cheese.</title>
        <authorList>
            <consortium name="US DOE Joint Genome Institute (JGI-PGF)"/>
            <person name="Walter F."/>
            <person name="Albersmeier A."/>
            <person name="Kalinowski J."/>
            <person name="Ruckert C."/>
        </authorList>
    </citation>
    <scope>NUCLEOTIDE SEQUENCE</scope>
    <source>
        <strain evidence="8">JCM 4434</strain>
    </source>
</reference>